<comment type="caution">
    <text evidence="3">The sequence shown here is derived from an EMBL/GenBank/DDBJ whole genome shotgun (WGS) entry which is preliminary data.</text>
</comment>
<evidence type="ECO:0000313" key="3">
    <source>
        <dbReference type="EMBL" id="GFY73364.1"/>
    </source>
</evidence>
<dbReference type="PANTHER" id="PTHR13281:SF0">
    <property type="entry name" value="TRANSMEMBRANE PROTEIN 70, MITOCHONDRIAL"/>
    <property type="match status" value="1"/>
</dbReference>
<dbReference type="GO" id="GO:0031966">
    <property type="term" value="C:mitochondrial membrane"/>
    <property type="evidence" value="ECO:0007669"/>
    <property type="project" value="TreeGrafter"/>
</dbReference>
<keyword evidence="2" id="KW-0472">Membrane</keyword>
<dbReference type="InterPro" id="IPR045325">
    <property type="entry name" value="TMEM70/TMEM186/TMEM223"/>
</dbReference>
<name>A0A8X6YPJ4_9ARAC</name>
<proteinExistence type="inferred from homology"/>
<comment type="similarity">
    <text evidence="1">Belongs to the TMEM70 family.</text>
</comment>
<evidence type="ECO:0000313" key="4">
    <source>
        <dbReference type="Proteomes" id="UP000886998"/>
    </source>
</evidence>
<evidence type="ECO:0000256" key="1">
    <source>
        <dbReference type="ARBA" id="ARBA00005280"/>
    </source>
</evidence>
<dbReference type="Pfam" id="PF06979">
    <property type="entry name" value="TMEM70"/>
    <property type="match status" value="1"/>
</dbReference>
<keyword evidence="2 3" id="KW-0812">Transmembrane</keyword>
<dbReference type="GO" id="GO:0033615">
    <property type="term" value="P:mitochondrial proton-transporting ATP synthase complex assembly"/>
    <property type="evidence" value="ECO:0007669"/>
    <property type="project" value="TreeGrafter"/>
</dbReference>
<accession>A0A8X6YPJ4</accession>
<dbReference type="OrthoDB" id="156886at2759"/>
<protein>
    <submittedName>
        <fullName evidence="3">Transmembrane protein 70 homolog, mitochondrial</fullName>
    </submittedName>
</protein>
<dbReference type="InterPro" id="IPR009724">
    <property type="entry name" value="TMEM70"/>
</dbReference>
<dbReference type="Proteomes" id="UP000886998">
    <property type="component" value="Unassembled WGS sequence"/>
</dbReference>
<keyword evidence="2" id="KW-1133">Transmembrane helix</keyword>
<reference evidence="3" key="1">
    <citation type="submission" date="2020-08" db="EMBL/GenBank/DDBJ databases">
        <title>Multicomponent nature underlies the extraordinary mechanical properties of spider dragline silk.</title>
        <authorList>
            <person name="Kono N."/>
            <person name="Nakamura H."/>
            <person name="Mori M."/>
            <person name="Yoshida Y."/>
            <person name="Ohtoshi R."/>
            <person name="Malay A.D."/>
            <person name="Moran D.A.P."/>
            <person name="Tomita M."/>
            <person name="Numata K."/>
            <person name="Arakawa K."/>
        </authorList>
    </citation>
    <scope>NUCLEOTIDE SEQUENCE</scope>
</reference>
<gene>
    <name evidence="3" type="primary">CG7506</name>
    <name evidence="3" type="ORF">TNIN_464691</name>
</gene>
<organism evidence="3 4">
    <name type="scientific">Trichonephila inaurata madagascariensis</name>
    <dbReference type="NCBI Taxonomy" id="2747483"/>
    <lineage>
        <taxon>Eukaryota</taxon>
        <taxon>Metazoa</taxon>
        <taxon>Ecdysozoa</taxon>
        <taxon>Arthropoda</taxon>
        <taxon>Chelicerata</taxon>
        <taxon>Arachnida</taxon>
        <taxon>Araneae</taxon>
        <taxon>Araneomorphae</taxon>
        <taxon>Entelegynae</taxon>
        <taxon>Araneoidea</taxon>
        <taxon>Nephilidae</taxon>
        <taxon>Trichonephila</taxon>
        <taxon>Trichonephila inaurata</taxon>
    </lineage>
</organism>
<dbReference type="AlphaFoldDB" id="A0A8X6YPJ4"/>
<dbReference type="EMBL" id="BMAV01020010">
    <property type="protein sequence ID" value="GFY73364.1"/>
    <property type="molecule type" value="Genomic_DNA"/>
</dbReference>
<feature type="transmembrane region" description="Helical" evidence="2">
    <location>
        <begin position="69"/>
        <end position="86"/>
    </location>
</feature>
<dbReference type="PANTHER" id="PTHR13281">
    <property type="entry name" value="TRANSMEMBRANE PROTEIN 70, MITOCHONDRIAL"/>
    <property type="match status" value="1"/>
</dbReference>
<feature type="transmembrane region" description="Helical" evidence="2">
    <location>
        <begin position="92"/>
        <end position="114"/>
    </location>
</feature>
<sequence length="211" mass="24007">MNFSCIRFLTICTKNTNNLLFRNQYSKKVIPTFHLIHTSRCQKKENETSTKNIVVYEGPLKTRIKRVKLLSLTSSMVGFAMLPSVVLDLNQISVALSCGVVMFSSLFCSTPILLDWITRRYVLRLEYDPSTELFTTRTFNIVTQEKELTFSASDVTVPDIPGMLTSFHAKGNPLFVDASRVQDPDAYSKMMGYDKPLDLKLSSEEKDSQEH</sequence>
<keyword evidence="4" id="KW-1185">Reference proteome</keyword>
<evidence type="ECO:0000256" key="2">
    <source>
        <dbReference type="SAM" id="Phobius"/>
    </source>
</evidence>